<evidence type="ECO:0000256" key="3">
    <source>
        <dbReference type="ARBA" id="ARBA00023163"/>
    </source>
</evidence>
<dbReference type="AlphaFoldDB" id="A0A3E1R9C2"/>
<keyword evidence="3" id="KW-0804">Transcription</keyword>
<dbReference type="PANTHER" id="PTHR24567">
    <property type="entry name" value="CRP FAMILY TRANSCRIPTIONAL REGULATORY PROTEIN"/>
    <property type="match status" value="1"/>
</dbReference>
<evidence type="ECO:0000256" key="1">
    <source>
        <dbReference type="ARBA" id="ARBA00023015"/>
    </source>
</evidence>
<dbReference type="OrthoDB" id="9776746at2"/>
<evidence type="ECO:0000313" key="6">
    <source>
        <dbReference type="Proteomes" id="UP000260665"/>
    </source>
</evidence>
<keyword evidence="1" id="KW-0805">Transcription regulation</keyword>
<dbReference type="EMBL" id="QFZK01000011">
    <property type="protein sequence ID" value="RFO95964.1"/>
    <property type="molecule type" value="Genomic_DNA"/>
</dbReference>
<accession>A0A3E1R9C2</accession>
<feature type="domain" description="HTH crp-type" evidence="4">
    <location>
        <begin position="158"/>
        <end position="219"/>
    </location>
</feature>
<sequence length="230" mass="25022">MHTDADHLNPVSGEAHGLFVLYPALSQVLPSLATLGPAAASIQVPAHTVLFDTNAPCQGFPLVLEGEIKVSRHAPDGRSLELYRVVPGELCLVSSASLFRSTPLAAQGISTRATRLLLITPPVFVQWLEAPVFRNAVLGLFAERMADLTGLIDAVTFQRLDQRLAACLLGRGQALALTHQQLANELGTVREMVSRLLRRFEREGWVELSREHILIRNSQALRALADGQPA</sequence>
<dbReference type="PRINTS" id="PR00034">
    <property type="entry name" value="HTHCRP"/>
</dbReference>
<dbReference type="Pfam" id="PF00027">
    <property type="entry name" value="cNMP_binding"/>
    <property type="match status" value="1"/>
</dbReference>
<protein>
    <submittedName>
        <fullName evidence="5">Transcriptional regulator</fullName>
    </submittedName>
</protein>
<organism evidence="5 6">
    <name type="scientific">Rhodoferax lacus</name>
    <dbReference type="NCBI Taxonomy" id="2184758"/>
    <lineage>
        <taxon>Bacteria</taxon>
        <taxon>Pseudomonadati</taxon>
        <taxon>Pseudomonadota</taxon>
        <taxon>Betaproteobacteria</taxon>
        <taxon>Burkholderiales</taxon>
        <taxon>Comamonadaceae</taxon>
        <taxon>Rhodoferax</taxon>
    </lineage>
</organism>
<name>A0A3E1R9C2_9BURK</name>
<dbReference type="PANTHER" id="PTHR24567:SF74">
    <property type="entry name" value="HTH-TYPE TRANSCRIPTIONAL REGULATOR ARCR"/>
    <property type="match status" value="1"/>
</dbReference>
<evidence type="ECO:0000256" key="2">
    <source>
        <dbReference type="ARBA" id="ARBA00023125"/>
    </source>
</evidence>
<dbReference type="GO" id="GO:0005829">
    <property type="term" value="C:cytosol"/>
    <property type="evidence" value="ECO:0007669"/>
    <property type="project" value="TreeGrafter"/>
</dbReference>
<dbReference type="InterPro" id="IPR018490">
    <property type="entry name" value="cNMP-bd_dom_sf"/>
</dbReference>
<dbReference type="SMART" id="SM00419">
    <property type="entry name" value="HTH_CRP"/>
    <property type="match status" value="1"/>
</dbReference>
<dbReference type="InterPro" id="IPR050397">
    <property type="entry name" value="Env_Response_Regulators"/>
</dbReference>
<reference evidence="5 6" key="1">
    <citation type="submission" date="2018-05" db="EMBL/GenBank/DDBJ databases">
        <title>Rhodoferax soyangensis sp.nov., isolated from an oligotrophic freshwater lake.</title>
        <authorList>
            <person name="Park M."/>
        </authorList>
    </citation>
    <scope>NUCLEOTIDE SEQUENCE [LARGE SCALE GENOMIC DNA]</scope>
    <source>
        <strain evidence="5 6">IMCC26218</strain>
    </source>
</reference>
<dbReference type="GO" id="GO:0003700">
    <property type="term" value="F:DNA-binding transcription factor activity"/>
    <property type="evidence" value="ECO:0007669"/>
    <property type="project" value="TreeGrafter"/>
</dbReference>
<dbReference type="PROSITE" id="PS51063">
    <property type="entry name" value="HTH_CRP_2"/>
    <property type="match status" value="1"/>
</dbReference>
<gene>
    <name evidence="5" type="ORF">DIC66_16190</name>
</gene>
<dbReference type="Pfam" id="PF13545">
    <property type="entry name" value="HTH_Crp_2"/>
    <property type="match status" value="1"/>
</dbReference>
<dbReference type="InterPro" id="IPR014710">
    <property type="entry name" value="RmlC-like_jellyroll"/>
</dbReference>
<comment type="caution">
    <text evidence="5">The sequence shown here is derived from an EMBL/GenBank/DDBJ whole genome shotgun (WGS) entry which is preliminary data.</text>
</comment>
<dbReference type="Proteomes" id="UP000260665">
    <property type="component" value="Unassembled WGS sequence"/>
</dbReference>
<evidence type="ECO:0000259" key="4">
    <source>
        <dbReference type="PROSITE" id="PS51063"/>
    </source>
</evidence>
<keyword evidence="2" id="KW-0238">DNA-binding</keyword>
<dbReference type="InterPro" id="IPR036390">
    <property type="entry name" value="WH_DNA-bd_sf"/>
</dbReference>
<dbReference type="SUPFAM" id="SSF51206">
    <property type="entry name" value="cAMP-binding domain-like"/>
    <property type="match status" value="1"/>
</dbReference>
<proteinExistence type="predicted"/>
<dbReference type="SUPFAM" id="SSF46785">
    <property type="entry name" value="Winged helix' DNA-binding domain"/>
    <property type="match status" value="1"/>
</dbReference>
<dbReference type="InterPro" id="IPR036388">
    <property type="entry name" value="WH-like_DNA-bd_sf"/>
</dbReference>
<dbReference type="InterPro" id="IPR012318">
    <property type="entry name" value="HTH_CRP"/>
</dbReference>
<dbReference type="Gene3D" id="2.60.120.10">
    <property type="entry name" value="Jelly Rolls"/>
    <property type="match status" value="1"/>
</dbReference>
<dbReference type="Gene3D" id="1.10.10.10">
    <property type="entry name" value="Winged helix-like DNA-binding domain superfamily/Winged helix DNA-binding domain"/>
    <property type="match status" value="1"/>
</dbReference>
<dbReference type="InterPro" id="IPR000595">
    <property type="entry name" value="cNMP-bd_dom"/>
</dbReference>
<dbReference type="RefSeq" id="WP_117179061.1">
    <property type="nucleotide sequence ID" value="NZ_QFZK01000011.1"/>
</dbReference>
<evidence type="ECO:0000313" key="5">
    <source>
        <dbReference type="EMBL" id="RFO95964.1"/>
    </source>
</evidence>
<keyword evidence="6" id="KW-1185">Reference proteome</keyword>
<dbReference type="GO" id="GO:0003677">
    <property type="term" value="F:DNA binding"/>
    <property type="evidence" value="ECO:0007669"/>
    <property type="project" value="UniProtKB-KW"/>
</dbReference>